<name>A0ABY8Q7T4_9RHOB</name>
<dbReference type="PANTHER" id="PTHR43798:SF33">
    <property type="entry name" value="HYDROLASE, PUTATIVE (AFU_ORTHOLOGUE AFUA_2G14860)-RELATED"/>
    <property type="match status" value="1"/>
</dbReference>
<proteinExistence type="predicted"/>
<dbReference type="RefSeq" id="WP_281466626.1">
    <property type="nucleotide sequence ID" value="NZ_CP124535.1"/>
</dbReference>
<feature type="domain" description="AB hydrolase-1" evidence="1">
    <location>
        <begin position="22"/>
        <end position="245"/>
    </location>
</feature>
<dbReference type="GO" id="GO:0047570">
    <property type="term" value="F:3-oxoadipate enol-lactonase activity"/>
    <property type="evidence" value="ECO:0007669"/>
    <property type="project" value="UniProtKB-EC"/>
</dbReference>
<evidence type="ECO:0000313" key="3">
    <source>
        <dbReference type="Proteomes" id="UP001230978"/>
    </source>
</evidence>
<dbReference type="NCBIfam" id="TIGR02427">
    <property type="entry name" value="protocat_pcaD"/>
    <property type="match status" value="1"/>
</dbReference>
<dbReference type="EMBL" id="CP124535">
    <property type="protein sequence ID" value="WGV16360.1"/>
    <property type="molecule type" value="Genomic_DNA"/>
</dbReference>
<dbReference type="InterPro" id="IPR026968">
    <property type="entry name" value="PcaD/CatD"/>
</dbReference>
<dbReference type="InterPro" id="IPR029058">
    <property type="entry name" value="AB_hydrolase_fold"/>
</dbReference>
<keyword evidence="2" id="KW-0378">Hydrolase</keyword>
<protein>
    <submittedName>
        <fullName evidence="2">3-oxoadipate enol-lactonase</fullName>
        <ecNumber evidence="2">3.1.1.24</ecNumber>
    </submittedName>
</protein>
<dbReference type="Proteomes" id="UP001230978">
    <property type="component" value="Chromosome"/>
</dbReference>
<dbReference type="SUPFAM" id="SSF53474">
    <property type="entry name" value="alpha/beta-Hydrolases"/>
    <property type="match status" value="1"/>
</dbReference>
<sequence length="262" mass="27906">MAPIFLPDLRLNAEISGPHGGPALVLIHALGTSLAIWDELLPLLPKSLCVLRLDLRGHGQSDTPAGPYAMGALIRDVERLMDHFALKEAVVLGLSIGGLVAQGLAVKRLDLVRGMILSNSAAKIGRPEHWQDRIAAVQSGGMAALHDATMERWLGRKWKENQSLPRLSSGFLATAPEGWMGCAAAIAGTDFYETTATLTLPTLAIAGANDGSTPPDLVRETADLIRGHRFALMRGAGHIPPVEKPAEYAALLTQFLTEIGHA</sequence>
<dbReference type="PANTHER" id="PTHR43798">
    <property type="entry name" value="MONOACYLGLYCEROL LIPASE"/>
    <property type="match status" value="1"/>
</dbReference>
<dbReference type="Gene3D" id="3.40.50.1820">
    <property type="entry name" value="alpha/beta hydrolase"/>
    <property type="match status" value="1"/>
</dbReference>
<reference evidence="2 3" key="1">
    <citation type="submission" date="2023-04" db="EMBL/GenBank/DDBJ databases">
        <title>YMD61, complete Genome.</title>
        <authorList>
            <person name="Zhang J."/>
        </authorList>
    </citation>
    <scope>NUCLEOTIDE SEQUENCE [LARGE SCALE GENOMIC DNA]</scope>
    <source>
        <strain evidence="2 3">YMD61</strain>
    </source>
</reference>
<keyword evidence="3" id="KW-1185">Reference proteome</keyword>
<dbReference type="Pfam" id="PF00561">
    <property type="entry name" value="Abhydrolase_1"/>
    <property type="match status" value="1"/>
</dbReference>
<accession>A0ABY8Q7T4</accession>
<evidence type="ECO:0000259" key="1">
    <source>
        <dbReference type="Pfam" id="PF00561"/>
    </source>
</evidence>
<organism evidence="2 3">
    <name type="scientific">Fuscovulum ytuae</name>
    <dbReference type="NCBI Taxonomy" id="3042299"/>
    <lineage>
        <taxon>Bacteria</taxon>
        <taxon>Pseudomonadati</taxon>
        <taxon>Pseudomonadota</taxon>
        <taxon>Alphaproteobacteria</taxon>
        <taxon>Rhodobacterales</taxon>
        <taxon>Paracoccaceae</taxon>
        <taxon>Fuscovulum</taxon>
    </lineage>
</organism>
<dbReference type="InterPro" id="IPR050266">
    <property type="entry name" value="AB_hydrolase_sf"/>
</dbReference>
<dbReference type="EC" id="3.1.1.24" evidence="2"/>
<evidence type="ECO:0000313" key="2">
    <source>
        <dbReference type="EMBL" id="WGV16360.1"/>
    </source>
</evidence>
<gene>
    <name evidence="2" type="primary">pcaD</name>
    <name evidence="2" type="ORF">QF092_00675</name>
</gene>
<dbReference type="InterPro" id="IPR000073">
    <property type="entry name" value="AB_hydrolase_1"/>
</dbReference>